<keyword evidence="2 10" id="KW-0732">Signal</keyword>
<protein>
    <recommendedName>
        <fullName evidence="8">Endoglucanase</fullName>
        <ecNumber evidence="8">3.2.1.4</ecNumber>
    </recommendedName>
</protein>
<reference evidence="12 13" key="1">
    <citation type="submission" date="2017-02" db="EMBL/GenBank/DDBJ databases">
        <authorList>
            <person name="Peterson S.W."/>
        </authorList>
    </citation>
    <scope>NUCLEOTIDE SEQUENCE [LARGE SCALE GENOMIC DNA]</scope>
    <source>
        <strain evidence="12 13">ATCC 35992</strain>
    </source>
</reference>
<dbReference type="SUPFAM" id="SSF49384">
    <property type="entry name" value="Carbohydrate-binding domain"/>
    <property type="match status" value="1"/>
</dbReference>
<evidence type="ECO:0000256" key="3">
    <source>
        <dbReference type="ARBA" id="ARBA00022801"/>
    </source>
</evidence>
<sequence>MKTKINLLRRLLIAMLIVILSIGSMSACNSSKKSDDKKTEDSKDKNKSNNDSEDEDDDDEDSDDEDSDEEDDDDKDSKSDGKLVCASPKTCGALQVKGTRLCDKDGNPIQLRGLSTHGIGWFPEYVNADAFADFKGWGANVIRLAMYTAENGGYCTDGDQDGLKDLVYDGVKYATENDMYVIVDWHILSDNNPNDNIDEAKKFFKEVCGKLKDNDNVIYEICNEPNGGTTWDDIKEYAEEVIPVIRKEDKDAVILVGTPQWCQKPDEAAADPLKKFDNIMYTVHFYANTHKADLRKTMKAAIKDGLPVFVSEFGICDASGNGGCNEAEADKWVKAMNDYGVSYVCWNISNKDESSAIIDSGCKKKSGFKDDDLSDEGIWLKKMLSGASDNEKDGKSNMGDADKEEDGDDDEGTKVANDQFDIKANISNTWEGNGKNYYQFDLKVKNKGDDIEGGWKIELEFSSDIKVDQSWNGKYKAKGNKLTITNVDYNEDVAKGASLNDIGFILTSDDEELKIK</sequence>
<dbReference type="GO" id="GO:0030247">
    <property type="term" value="F:polysaccharide binding"/>
    <property type="evidence" value="ECO:0007669"/>
    <property type="project" value="InterPro"/>
</dbReference>
<dbReference type="EC" id="3.2.1.4" evidence="8"/>
<dbReference type="Gene3D" id="2.60.40.290">
    <property type="match status" value="1"/>
</dbReference>
<evidence type="ECO:0000259" key="11">
    <source>
        <dbReference type="SMART" id="SM00637"/>
    </source>
</evidence>
<evidence type="ECO:0000313" key="12">
    <source>
        <dbReference type="EMBL" id="SKA66930.1"/>
    </source>
</evidence>
<feature type="compositionally biased region" description="Acidic residues" evidence="9">
    <location>
        <begin position="402"/>
        <end position="411"/>
    </location>
</feature>
<dbReference type="InterPro" id="IPR001547">
    <property type="entry name" value="Glyco_hydro_5"/>
</dbReference>
<dbReference type="InterPro" id="IPR017853">
    <property type="entry name" value="GH"/>
</dbReference>
<evidence type="ECO:0000256" key="4">
    <source>
        <dbReference type="ARBA" id="ARBA00023001"/>
    </source>
</evidence>
<accession>A0A1T4VPP3</accession>
<dbReference type="OrthoDB" id="154460at2"/>
<dbReference type="EMBL" id="FUXZ01000008">
    <property type="protein sequence ID" value="SKA66930.1"/>
    <property type="molecule type" value="Genomic_DNA"/>
</dbReference>
<name>A0A1T4VPP3_9FIRM</name>
<keyword evidence="6 8" id="KW-0326">Glycosidase</keyword>
<dbReference type="RefSeq" id="WP_143405068.1">
    <property type="nucleotide sequence ID" value="NZ_FUXZ01000008.1"/>
</dbReference>
<evidence type="ECO:0000256" key="10">
    <source>
        <dbReference type="SAM" id="SignalP"/>
    </source>
</evidence>
<dbReference type="InterPro" id="IPR001919">
    <property type="entry name" value="CBD2"/>
</dbReference>
<dbReference type="InterPro" id="IPR012291">
    <property type="entry name" value="CBM2_carb-bd_dom_sf"/>
</dbReference>
<feature type="signal peptide" evidence="10">
    <location>
        <begin position="1"/>
        <end position="26"/>
    </location>
</feature>
<dbReference type="Pfam" id="PF00553">
    <property type="entry name" value="CBM_2"/>
    <property type="match status" value="1"/>
</dbReference>
<feature type="compositionally biased region" description="Acidic residues" evidence="9">
    <location>
        <begin position="51"/>
        <end position="74"/>
    </location>
</feature>
<feature type="region of interest" description="Disordered" evidence="9">
    <location>
        <begin position="26"/>
        <end position="81"/>
    </location>
</feature>
<evidence type="ECO:0000256" key="6">
    <source>
        <dbReference type="ARBA" id="ARBA00023295"/>
    </source>
</evidence>
<dbReference type="PROSITE" id="PS00659">
    <property type="entry name" value="GLYCOSYL_HYDROL_F5"/>
    <property type="match status" value="1"/>
</dbReference>
<keyword evidence="4 8" id="KW-0136">Cellulose degradation</keyword>
<evidence type="ECO:0000256" key="5">
    <source>
        <dbReference type="ARBA" id="ARBA00023277"/>
    </source>
</evidence>
<evidence type="ECO:0000256" key="8">
    <source>
        <dbReference type="RuleBase" id="RU361153"/>
    </source>
</evidence>
<evidence type="ECO:0000256" key="9">
    <source>
        <dbReference type="SAM" id="MobiDB-lite"/>
    </source>
</evidence>
<dbReference type="PANTHER" id="PTHR34142">
    <property type="entry name" value="ENDO-BETA-1,4-GLUCANASE A"/>
    <property type="match status" value="1"/>
</dbReference>
<feature type="compositionally biased region" description="Basic and acidic residues" evidence="9">
    <location>
        <begin position="32"/>
        <end position="50"/>
    </location>
</feature>
<dbReference type="Pfam" id="PF00150">
    <property type="entry name" value="Cellulase"/>
    <property type="match status" value="1"/>
</dbReference>
<dbReference type="Proteomes" id="UP000190814">
    <property type="component" value="Unassembled WGS sequence"/>
</dbReference>
<dbReference type="InterPro" id="IPR008965">
    <property type="entry name" value="CBM2/CBM3_carb-bd_dom_sf"/>
</dbReference>
<dbReference type="GO" id="GO:0030245">
    <property type="term" value="P:cellulose catabolic process"/>
    <property type="evidence" value="ECO:0007669"/>
    <property type="project" value="UniProtKB-KW"/>
</dbReference>
<comment type="catalytic activity">
    <reaction evidence="1 8">
        <text>Endohydrolysis of (1-&gt;4)-beta-D-glucosidic linkages in cellulose, lichenin and cereal beta-D-glucans.</text>
        <dbReference type="EC" id="3.2.1.4"/>
    </reaction>
</comment>
<evidence type="ECO:0000256" key="2">
    <source>
        <dbReference type="ARBA" id="ARBA00022729"/>
    </source>
</evidence>
<keyword evidence="13" id="KW-1185">Reference proteome</keyword>
<evidence type="ECO:0000256" key="1">
    <source>
        <dbReference type="ARBA" id="ARBA00000966"/>
    </source>
</evidence>
<dbReference type="InterPro" id="IPR018087">
    <property type="entry name" value="Glyco_hydro_5_CS"/>
</dbReference>
<feature type="region of interest" description="Disordered" evidence="9">
    <location>
        <begin position="387"/>
        <end position="416"/>
    </location>
</feature>
<organism evidence="12 13">
    <name type="scientific">Eubacterium uniforme</name>
    <dbReference type="NCBI Taxonomy" id="39495"/>
    <lineage>
        <taxon>Bacteria</taxon>
        <taxon>Bacillati</taxon>
        <taxon>Bacillota</taxon>
        <taxon>Clostridia</taxon>
        <taxon>Eubacteriales</taxon>
        <taxon>Eubacteriaceae</taxon>
        <taxon>Eubacterium</taxon>
    </lineage>
</organism>
<keyword evidence="7 8" id="KW-0624">Polysaccharide degradation</keyword>
<keyword evidence="3 8" id="KW-0378">Hydrolase</keyword>
<dbReference type="SMART" id="SM00637">
    <property type="entry name" value="CBD_II"/>
    <property type="match status" value="1"/>
</dbReference>
<dbReference type="Gene3D" id="3.20.20.80">
    <property type="entry name" value="Glycosidases"/>
    <property type="match status" value="1"/>
</dbReference>
<dbReference type="AlphaFoldDB" id="A0A1T4VPP3"/>
<gene>
    <name evidence="12" type="ORF">SAMN02745111_01362</name>
</gene>
<dbReference type="PANTHER" id="PTHR34142:SF1">
    <property type="entry name" value="GLYCOSIDE HYDROLASE FAMILY 5 DOMAIN-CONTAINING PROTEIN"/>
    <property type="match status" value="1"/>
</dbReference>
<feature type="chain" id="PRO_5039039437" description="Endoglucanase" evidence="10">
    <location>
        <begin position="27"/>
        <end position="516"/>
    </location>
</feature>
<keyword evidence="5 8" id="KW-0119">Carbohydrate metabolism</keyword>
<dbReference type="STRING" id="39495.SAMN02745111_01362"/>
<evidence type="ECO:0000313" key="13">
    <source>
        <dbReference type="Proteomes" id="UP000190814"/>
    </source>
</evidence>
<proteinExistence type="inferred from homology"/>
<dbReference type="PROSITE" id="PS51257">
    <property type="entry name" value="PROKAR_LIPOPROTEIN"/>
    <property type="match status" value="1"/>
</dbReference>
<comment type="similarity">
    <text evidence="8">Belongs to the glycosyl hydrolase 5 (cellulase A) family.</text>
</comment>
<evidence type="ECO:0000256" key="7">
    <source>
        <dbReference type="ARBA" id="ARBA00023326"/>
    </source>
</evidence>
<feature type="domain" description="CBM2" evidence="11">
    <location>
        <begin position="420"/>
        <end position="515"/>
    </location>
</feature>
<dbReference type="SUPFAM" id="SSF51445">
    <property type="entry name" value="(Trans)glycosidases"/>
    <property type="match status" value="1"/>
</dbReference>
<dbReference type="GO" id="GO:0008810">
    <property type="term" value="F:cellulase activity"/>
    <property type="evidence" value="ECO:0007669"/>
    <property type="project" value="UniProtKB-EC"/>
</dbReference>